<reference evidence="2 3" key="1">
    <citation type="submission" date="2021-09" db="EMBL/GenBank/DDBJ databases">
        <title>Genomic insights and catalytic innovation underlie evolution of tropane alkaloids biosynthesis.</title>
        <authorList>
            <person name="Wang Y.-J."/>
            <person name="Tian T."/>
            <person name="Huang J.-P."/>
            <person name="Huang S.-X."/>
        </authorList>
    </citation>
    <scope>NUCLEOTIDE SEQUENCE [LARGE SCALE GENOMIC DNA]</scope>
    <source>
        <strain evidence="2">KIB-2018</strain>
        <tissue evidence="2">Leaf</tissue>
    </source>
</reference>
<keyword evidence="3" id="KW-1185">Reference proteome</keyword>
<sequence>MATPSTNLSMRSILEKEKLNGTNFLDWYRNLRIVLKQERKLYVLEEPIPEEPPANAPKAQKDAYMKHINDSTDEMEAYDMLAQLKAMFQEQARQERFRTTKALNSCKMTPNTPVSAHVLKMKSYIHHLEKLGAPVSQELSTDLILASLTDEYDQFILNYNMHNMEKSIDELHGMLKTVEENLKGKVKTTNEVLVVQKGKPFKKKAQKRKKVKYPSPSPSPSPSLKLRLRHPRREFAFIAMNLVFGKGTANSIWKS</sequence>
<dbReference type="Proteomes" id="UP001159364">
    <property type="component" value="Linkage Group LG12"/>
</dbReference>
<evidence type="ECO:0000313" key="3">
    <source>
        <dbReference type="Proteomes" id="UP001159364"/>
    </source>
</evidence>
<gene>
    <name evidence="2" type="ORF">K2173_003056</name>
</gene>
<comment type="caution">
    <text evidence="2">The sequence shown here is derived from an EMBL/GenBank/DDBJ whole genome shotgun (WGS) entry which is preliminary data.</text>
</comment>
<feature type="region of interest" description="Disordered" evidence="1">
    <location>
        <begin position="199"/>
        <end position="226"/>
    </location>
</feature>
<feature type="compositionally biased region" description="Basic residues" evidence="1">
    <location>
        <begin position="199"/>
        <end position="212"/>
    </location>
</feature>
<evidence type="ECO:0000256" key="1">
    <source>
        <dbReference type="SAM" id="MobiDB-lite"/>
    </source>
</evidence>
<dbReference type="AlphaFoldDB" id="A0AAV8S8E4"/>
<accession>A0AAV8S8E4</accession>
<evidence type="ECO:0000313" key="2">
    <source>
        <dbReference type="EMBL" id="KAJ8748419.1"/>
    </source>
</evidence>
<dbReference type="EMBL" id="JAIWQS010000012">
    <property type="protein sequence ID" value="KAJ8748419.1"/>
    <property type="molecule type" value="Genomic_DNA"/>
</dbReference>
<organism evidence="2 3">
    <name type="scientific">Erythroxylum novogranatense</name>
    <dbReference type="NCBI Taxonomy" id="1862640"/>
    <lineage>
        <taxon>Eukaryota</taxon>
        <taxon>Viridiplantae</taxon>
        <taxon>Streptophyta</taxon>
        <taxon>Embryophyta</taxon>
        <taxon>Tracheophyta</taxon>
        <taxon>Spermatophyta</taxon>
        <taxon>Magnoliopsida</taxon>
        <taxon>eudicotyledons</taxon>
        <taxon>Gunneridae</taxon>
        <taxon>Pentapetalae</taxon>
        <taxon>rosids</taxon>
        <taxon>fabids</taxon>
        <taxon>Malpighiales</taxon>
        <taxon>Erythroxylaceae</taxon>
        <taxon>Erythroxylum</taxon>
    </lineage>
</organism>
<proteinExistence type="predicted"/>
<name>A0AAV8S8E4_9ROSI</name>
<dbReference type="Pfam" id="PF14223">
    <property type="entry name" value="Retrotran_gag_2"/>
    <property type="match status" value="1"/>
</dbReference>
<evidence type="ECO:0008006" key="4">
    <source>
        <dbReference type="Google" id="ProtNLM"/>
    </source>
</evidence>
<protein>
    <recommendedName>
        <fullName evidence="4">Zinc finger, CCHC-type</fullName>
    </recommendedName>
</protein>